<dbReference type="GO" id="GO:0051726">
    <property type="term" value="P:regulation of cell cycle"/>
    <property type="evidence" value="ECO:0007669"/>
    <property type="project" value="TreeGrafter"/>
</dbReference>
<dbReference type="Pfam" id="PF06584">
    <property type="entry name" value="DIRP"/>
    <property type="match status" value="1"/>
</dbReference>
<comment type="similarity">
    <text evidence="2">Belongs to the lin-9 family.</text>
</comment>
<evidence type="ECO:0000313" key="5">
    <source>
        <dbReference type="EMBL" id="KAK3103727.1"/>
    </source>
</evidence>
<dbReference type="GO" id="GO:0006351">
    <property type="term" value="P:DNA-templated transcription"/>
    <property type="evidence" value="ECO:0007669"/>
    <property type="project" value="InterPro"/>
</dbReference>
<dbReference type="InterPro" id="IPR010561">
    <property type="entry name" value="LIN-9/ALY1"/>
</dbReference>
<dbReference type="GO" id="GO:0003677">
    <property type="term" value="F:DNA binding"/>
    <property type="evidence" value="ECO:0007669"/>
    <property type="project" value="TreeGrafter"/>
</dbReference>
<accession>A0AA89CBF4</accession>
<dbReference type="InterPro" id="IPR033471">
    <property type="entry name" value="DIRP"/>
</dbReference>
<organism evidence="5 6">
    <name type="scientific">Pinctada imbricata</name>
    <name type="common">Atlantic pearl-oyster</name>
    <name type="synonym">Pinctada martensii</name>
    <dbReference type="NCBI Taxonomy" id="66713"/>
    <lineage>
        <taxon>Eukaryota</taxon>
        <taxon>Metazoa</taxon>
        <taxon>Spiralia</taxon>
        <taxon>Lophotrochozoa</taxon>
        <taxon>Mollusca</taxon>
        <taxon>Bivalvia</taxon>
        <taxon>Autobranchia</taxon>
        <taxon>Pteriomorphia</taxon>
        <taxon>Pterioida</taxon>
        <taxon>Pterioidea</taxon>
        <taxon>Pteriidae</taxon>
        <taxon>Pinctada</taxon>
    </lineage>
</organism>
<dbReference type="GO" id="GO:0005654">
    <property type="term" value="C:nucleoplasm"/>
    <property type="evidence" value="ECO:0007669"/>
    <property type="project" value="TreeGrafter"/>
</dbReference>
<reference evidence="5" key="1">
    <citation type="submission" date="2019-08" db="EMBL/GenBank/DDBJ databases">
        <title>The improved chromosome-level genome for the pearl oyster Pinctada fucata martensii using PacBio sequencing and Hi-C.</title>
        <authorList>
            <person name="Zheng Z."/>
        </authorList>
    </citation>
    <scope>NUCLEOTIDE SEQUENCE</scope>
    <source>
        <strain evidence="5">ZZ-2019</strain>
        <tissue evidence="5">Adductor muscle</tissue>
    </source>
</reference>
<dbReference type="Proteomes" id="UP001186944">
    <property type="component" value="Unassembled WGS sequence"/>
</dbReference>
<protein>
    <recommendedName>
        <fullName evidence="4">DIRP domain-containing protein</fullName>
    </recommendedName>
</protein>
<name>A0AA89CBF4_PINIB</name>
<dbReference type="SMART" id="SM01135">
    <property type="entry name" value="DIRP"/>
    <property type="match status" value="1"/>
</dbReference>
<dbReference type="GO" id="GO:0006357">
    <property type="term" value="P:regulation of transcription by RNA polymerase II"/>
    <property type="evidence" value="ECO:0007669"/>
    <property type="project" value="TreeGrafter"/>
</dbReference>
<evidence type="ECO:0000256" key="3">
    <source>
        <dbReference type="ARBA" id="ARBA00023242"/>
    </source>
</evidence>
<keyword evidence="6" id="KW-1185">Reference proteome</keyword>
<dbReference type="GO" id="GO:0017053">
    <property type="term" value="C:transcription repressor complex"/>
    <property type="evidence" value="ECO:0007669"/>
    <property type="project" value="InterPro"/>
</dbReference>
<dbReference type="AlphaFoldDB" id="A0AA89CBF4"/>
<feature type="non-terminal residue" evidence="5">
    <location>
        <position position="186"/>
    </location>
</feature>
<evidence type="ECO:0000256" key="2">
    <source>
        <dbReference type="ARBA" id="ARBA00006732"/>
    </source>
</evidence>
<evidence type="ECO:0000256" key="1">
    <source>
        <dbReference type="ARBA" id="ARBA00004123"/>
    </source>
</evidence>
<dbReference type="InterPro" id="IPR045831">
    <property type="entry name" value="LIN9_C"/>
</dbReference>
<keyword evidence="3" id="KW-0539">Nucleus</keyword>
<gene>
    <name evidence="5" type="ORF">FSP39_021405</name>
</gene>
<sequence>IPLLLEENDFCNCLKENFPQLKTRCLRRVEWCKIRRLLGKPRRCSSAFFREEREALEIRRNKIRLLQKRKVSELQGFKELPDEIPEHLVIGTKVTARLRRPQEGLFTGTVDAFDTVSNSYRISFDSPELGTHSIPDYEVLSNEHQETVPLSAFQQCYRTGSANMFSPPKFIPSHGSINPELVCVKK</sequence>
<dbReference type="Pfam" id="PF19438">
    <property type="entry name" value="LIN9_C"/>
    <property type="match status" value="1"/>
</dbReference>
<proteinExistence type="inferred from homology"/>
<comment type="subcellular location">
    <subcellularLocation>
        <location evidence="1">Nucleus</location>
    </subcellularLocation>
</comment>
<evidence type="ECO:0000313" key="6">
    <source>
        <dbReference type="Proteomes" id="UP001186944"/>
    </source>
</evidence>
<dbReference type="PANTHER" id="PTHR21689:SF2">
    <property type="entry name" value="PROTEIN LIN-9 HOMOLOG"/>
    <property type="match status" value="1"/>
</dbReference>
<feature type="domain" description="DIRP" evidence="4">
    <location>
        <begin position="2"/>
        <end position="100"/>
    </location>
</feature>
<dbReference type="PANTHER" id="PTHR21689">
    <property type="entry name" value="LIN-9"/>
    <property type="match status" value="1"/>
</dbReference>
<comment type="caution">
    <text evidence="5">The sequence shown here is derived from an EMBL/GenBank/DDBJ whole genome shotgun (WGS) entry which is preliminary data.</text>
</comment>
<evidence type="ECO:0000259" key="4">
    <source>
        <dbReference type="SMART" id="SM01135"/>
    </source>
</evidence>
<dbReference type="EMBL" id="VSWD01000005">
    <property type="protein sequence ID" value="KAK3103727.1"/>
    <property type="molecule type" value="Genomic_DNA"/>
</dbReference>